<dbReference type="EMBL" id="VFOX01000001">
    <property type="protein sequence ID" value="TQL84758.1"/>
    <property type="molecule type" value="Genomic_DNA"/>
</dbReference>
<dbReference type="PANTHER" id="PTHR12993:SF11">
    <property type="entry name" value="N-ACETYLGLUCOSAMINYL-PHOSPHATIDYLINOSITOL DE-N-ACETYLASE"/>
    <property type="match status" value="1"/>
</dbReference>
<dbReference type="Gene3D" id="3.40.50.10320">
    <property type="entry name" value="LmbE-like"/>
    <property type="match status" value="1"/>
</dbReference>
<reference evidence="2 3" key="1">
    <citation type="submission" date="2019-06" db="EMBL/GenBank/DDBJ databases">
        <title>Sequencing the genomes of 1000 actinobacteria strains.</title>
        <authorList>
            <person name="Klenk H.-P."/>
        </authorList>
    </citation>
    <scope>NUCLEOTIDE SEQUENCE [LARGE SCALE GENOMIC DNA]</scope>
    <source>
        <strain evidence="2 3">DSM 20169</strain>
    </source>
</reference>
<dbReference type="InterPro" id="IPR003737">
    <property type="entry name" value="GlcNAc_PI_deacetylase-related"/>
</dbReference>
<proteinExistence type="predicted"/>
<dbReference type="GO" id="GO:0016137">
    <property type="term" value="P:glycoside metabolic process"/>
    <property type="evidence" value="ECO:0007669"/>
    <property type="project" value="UniProtKB-ARBA"/>
</dbReference>
<dbReference type="OrthoDB" id="3514174at2"/>
<name>A0A543BIX9_9MICO</name>
<dbReference type="InterPro" id="IPR024078">
    <property type="entry name" value="LmbE-like_dom_sf"/>
</dbReference>
<sequence length="246" mass="26972">MTTPSRVLAIGAHPDDVDFLCGGTLALYAEGGAKITIAVATRGDIGAPSGTRDEIAHIRRGEAQASADVIGADLIWMGEDDEFLFSDRASRLAMIDVIRHARPDVMFILDEDDYNPDHRAAGTLARDSRVPATVPLIQTRNPALDRAPTTFVMDTYGSHRFEPEGYVDISPVMTVKERMLMQHASQVHWMGSVFGTDVLDPVRAQAGFRGAQAGTHDAEGFRLLRDYPHTGGWELLPRGRRRQVHG</sequence>
<keyword evidence="1" id="KW-0862">Zinc</keyword>
<gene>
    <name evidence="2" type="ORF">FB560_0350</name>
</gene>
<dbReference type="AlphaFoldDB" id="A0A543BIX9"/>
<protein>
    <submittedName>
        <fullName evidence="2">LmbE family N-acetylglucosaminyl deacetylase</fullName>
    </submittedName>
</protein>
<evidence type="ECO:0000313" key="3">
    <source>
        <dbReference type="Proteomes" id="UP000317209"/>
    </source>
</evidence>
<dbReference type="RefSeq" id="WP_141870783.1">
    <property type="nucleotide sequence ID" value="NZ_VFOX01000001.1"/>
</dbReference>
<evidence type="ECO:0000256" key="1">
    <source>
        <dbReference type="ARBA" id="ARBA00022833"/>
    </source>
</evidence>
<comment type="caution">
    <text evidence="2">The sequence shown here is derived from an EMBL/GenBank/DDBJ whole genome shotgun (WGS) entry which is preliminary data.</text>
</comment>
<dbReference type="Pfam" id="PF02585">
    <property type="entry name" value="PIG-L"/>
    <property type="match status" value="1"/>
</dbReference>
<dbReference type="SUPFAM" id="SSF102588">
    <property type="entry name" value="LmbE-like"/>
    <property type="match status" value="1"/>
</dbReference>
<dbReference type="PANTHER" id="PTHR12993">
    <property type="entry name" value="N-ACETYLGLUCOSAMINYL-PHOSPHATIDYLINOSITOL DE-N-ACETYLASE-RELATED"/>
    <property type="match status" value="1"/>
</dbReference>
<dbReference type="GO" id="GO:0016811">
    <property type="term" value="F:hydrolase activity, acting on carbon-nitrogen (but not peptide) bonds, in linear amides"/>
    <property type="evidence" value="ECO:0007669"/>
    <property type="project" value="TreeGrafter"/>
</dbReference>
<organism evidence="2 3">
    <name type="scientific">Microbacterium saperdae</name>
    <dbReference type="NCBI Taxonomy" id="69368"/>
    <lineage>
        <taxon>Bacteria</taxon>
        <taxon>Bacillati</taxon>
        <taxon>Actinomycetota</taxon>
        <taxon>Actinomycetes</taxon>
        <taxon>Micrococcales</taxon>
        <taxon>Microbacteriaceae</taxon>
        <taxon>Microbacterium</taxon>
    </lineage>
</organism>
<keyword evidence="3" id="KW-1185">Reference proteome</keyword>
<accession>A0A543BIX9</accession>
<evidence type="ECO:0000313" key="2">
    <source>
        <dbReference type="EMBL" id="TQL84758.1"/>
    </source>
</evidence>
<dbReference type="Proteomes" id="UP000317209">
    <property type="component" value="Unassembled WGS sequence"/>
</dbReference>